<dbReference type="Pfam" id="PF13181">
    <property type="entry name" value="TPR_8"/>
    <property type="match status" value="1"/>
</dbReference>
<dbReference type="PRINTS" id="PR00996">
    <property type="entry name" value="CHERMTFRASE"/>
</dbReference>
<name>A0A3B0VFF4_9ZZZZ</name>
<dbReference type="Gene3D" id="1.25.40.10">
    <property type="entry name" value="Tetratricopeptide repeat domain"/>
    <property type="match status" value="1"/>
</dbReference>
<organism evidence="7">
    <name type="scientific">hydrothermal vent metagenome</name>
    <dbReference type="NCBI Taxonomy" id="652676"/>
    <lineage>
        <taxon>unclassified sequences</taxon>
        <taxon>metagenomes</taxon>
        <taxon>ecological metagenomes</taxon>
    </lineage>
</organism>
<evidence type="ECO:0000256" key="4">
    <source>
        <dbReference type="ARBA" id="ARBA00022679"/>
    </source>
</evidence>
<dbReference type="InterPro" id="IPR000780">
    <property type="entry name" value="CheR_MeTrfase"/>
</dbReference>
<dbReference type="SUPFAM" id="SSF48452">
    <property type="entry name" value="TPR-like"/>
    <property type="match status" value="1"/>
</dbReference>
<dbReference type="Gene3D" id="3.40.50.150">
    <property type="entry name" value="Vaccinia Virus protein VP39"/>
    <property type="match status" value="1"/>
</dbReference>
<dbReference type="SUPFAM" id="SSF47757">
    <property type="entry name" value="Chemotaxis receptor methyltransferase CheR, N-terminal domain"/>
    <property type="match status" value="1"/>
</dbReference>
<keyword evidence="4 7" id="KW-0808">Transferase</keyword>
<protein>
    <recommendedName>
        <fullName evidence="2">protein-glutamate O-methyltransferase</fullName>
        <ecNumber evidence="2">2.1.1.80</ecNumber>
    </recommendedName>
</protein>
<evidence type="ECO:0000256" key="2">
    <source>
        <dbReference type="ARBA" id="ARBA00012534"/>
    </source>
</evidence>
<dbReference type="InterPro" id="IPR011990">
    <property type="entry name" value="TPR-like_helical_dom_sf"/>
</dbReference>
<evidence type="ECO:0000313" key="7">
    <source>
        <dbReference type="EMBL" id="VAW37662.1"/>
    </source>
</evidence>
<dbReference type="InterPro" id="IPR022642">
    <property type="entry name" value="CheR_C"/>
</dbReference>
<sequence>MTKSSHNILEDKLRRAMGIDLQTVGHNSLRNAVARRMRVLGIKERRQYYELTDRSAAELNELIDEVAVNETWFFRDNTPFLVLQRYARNWLKRGRGSCLRILSVPCASGEEPYSIAIALLEAGVNGLLFKIDAIDISYRALRLARRGIYGRNSFRGRNNFFQRKYFQKTKAGYVIAKHIRHPVNFVRANILDANLPILNNRYDIIFCRNLLIYLDKDNQKLVVSILDKLLVSEGLIFTGHAEPGAFADSVFIPAPYPKAFALTRRSATDCKPDQLSCDRQVFPPPLPVQPLWFTELDAVRDLADTGQHEEAMECCEQYIRRHGPDKETYFLMGMILADMDEPRLAIRMLKKAVYLDPDLVKAIDMLALLYKGLGDDNNYRVFKQRAQRVTARNQSAGKGK</sequence>
<proteinExistence type="predicted"/>
<evidence type="ECO:0000256" key="3">
    <source>
        <dbReference type="ARBA" id="ARBA00022603"/>
    </source>
</evidence>
<keyword evidence="3 7" id="KW-0489">Methyltransferase</keyword>
<dbReference type="SMART" id="SM00138">
    <property type="entry name" value="MeTrc"/>
    <property type="match status" value="1"/>
</dbReference>
<dbReference type="Gene3D" id="1.10.155.10">
    <property type="entry name" value="Chemotaxis receptor methyltransferase CheR, N-terminal domain"/>
    <property type="match status" value="1"/>
</dbReference>
<comment type="catalytic activity">
    <reaction evidence="1">
        <text>L-glutamyl-[protein] + S-adenosyl-L-methionine = [protein]-L-glutamate 5-O-methyl ester + S-adenosyl-L-homocysteine</text>
        <dbReference type="Rhea" id="RHEA:24452"/>
        <dbReference type="Rhea" id="RHEA-COMP:10208"/>
        <dbReference type="Rhea" id="RHEA-COMP:10311"/>
        <dbReference type="ChEBI" id="CHEBI:29973"/>
        <dbReference type="ChEBI" id="CHEBI:57856"/>
        <dbReference type="ChEBI" id="CHEBI:59789"/>
        <dbReference type="ChEBI" id="CHEBI:82795"/>
        <dbReference type="EC" id="2.1.1.80"/>
    </reaction>
</comment>
<dbReference type="InterPro" id="IPR036804">
    <property type="entry name" value="CheR_N_sf"/>
</dbReference>
<dbReference type="GO" id="GO:0008983">
    <property type="term" value="F:protein-glutamate O-methyltransferase activity"/>
    <property type="evidence" value="ECO:0007669"/>
    <property type="project" value="UniProtKB-EC"/>
</dbReference>
<dbReference type="SUPFAM" id="SSF53335">
    <property type="entry name" value="S-adenosyl-L-methionine-dependent methyltransferases"/>
    <property type="match status" value="1"/>
</dbReference>
<dbReference type="GO" id="GO:0032259">
    <property type="term" value="P:methylation"/>
    <property type="evidence" value="ECO:0007669"/>
    <property type="project" value="UniProtKB-KW"/>
</dbReference>
<feature type="domain" description="CheR-type methyltransferase" evidence="6">
    <location>
        <begin position="1"/>
        <end position="242"/>
    </location>
</feature>
<evidence type="ECO:0000256" key="5">
    <source>
        <dbReference type="ARBA" id="ARBA00022691"/>
    </source>
</evidence>
<dbReference type="InterPro" id="IPR050903">
    <property type="entry name" value="Bact_Chemotaxis_MeTrfase"/>
</dbReference>
<evidence type="ECO:0000259" key="6">
    <source>
        <dbReference type="PROSITE" id="PS50123"/>
    </source>
</evidence>
<accession>A0A3B0VFF4</accession>
<dbReference type="InterPro" id="IPR029063">
    <property type="entry name" value="SAM-dependent_MTases_sf"/>
</dbReference>
<dbReference type="EMBL" id="UOEX01000219">
    <property type="protein sequence ID" value="VAW37662.1"/>
    <property type="molecule type" value="Genomic_DNA"/>
</dbReference>
<dbReference type="EC" id="2.1.1.80" evidence="2"/>
<dbReference type="PROSITE" id="PS50123">
    <property type="entry name" value="CHER"/>
    <property type="match status" value="1"/>
</dbReference>
<evidence type="ECO:0000256" key="1">
    <source>
        <dbReference type="ARBA" id="ARBA00001541"/>
    </source>
</evidence>
<dbReference type="PANTHER" id="PTHR24422">
    <property type="entry name" value="CHEMOTAXIS PROTEIN METHYLTRANSFERASE"/>
    <property type="match status" value="1"/>
</dbReference>
<keyword evidence="5" id="KW-0949">S-adenosyl-L-methionine</keyword>
<dbReference type="AlphaFoldDB" id="A0A3B0VFF4"/>
<gene>
    <name evidence="7" type="ORF">MNBD_DELTA03-1740</name>
</gene>
<dbReference type="PANTHER" id="PTHR24422:SF19">
    <property type="entry name" value="CHEMOTAXIS PROTEIN METHYLTRANSFERASE"/>
    <property type="match status" value="1"/>
</dbReference>
<dbReference type="InterPro" id="IPR019734">
    <property type="entry name" value="TPR_rpt"/>
</dbReference>
<reference evidence="7" key="1">
    <citation type="submission" date="2018-06" db="EMBL/GenBank/DDBJ databases">
        <authorList>
            <person name="Zhirakovskaya E."/>
        </authorList>
    </citation>
    <scope>NUCLEOTIDE SEQUENCE</scope>
</reference>
<dbReference type="Pfam" id="PF01739">
    <property type="entry name" value="CheR"/>
    <property type="match status" value="1"/>
</dbReference>
<dbReference type="PROSITE" id="PS50005">
    <property type="entry name" value="TPR"/>
    <property type="match status" value="1"/>
</dbReference>